<comment type="caution">
    <text evidence="1">The sequence shown here is derived from an EMBL/GenBank/DDBJ whole genome shotgun (WGS) entry which is preliminary data.</text>
</comment>
<accession>A0ABP9V6W8</accession>
<gene>
    <name evidence="1" type="ORF">Dxin01_00162</name>
</gene>
<proteinExistence type="predicted"/>
<dbReference type="RefSeq" id="WP_353540425.1">
    <property type="nucleotide sequence ID" value="NZ_BAABRN010000001.1"/>
</dbReference>
<dbReference type="Proteomes" id="UP001458946">
    <property type="component" value="Unassembled WGS sequence"/>
</dbReference>
<protein>
    <submittedName>
        <fullName evidence="1">Uncharacterized protein</fullName>
    </submittedName>
</protein>
<organism evidence="1 2">
    <name type="scientific">Deinococcus xinjiangensis</name>
    <dbReference type="NCBI Taxonomy" id="457454"/>
    <lineage>
        <taxon>Bacteria</taxon>
        <taxon>Thermotogati</taxon>
        <taxon>Deinococcota</taxon>
        <taxon>Deinococci</taxon>
        <taxon>Deinococcales</taxon>
        <taxon>Deinococcaceae</taxon>
        <taxon>Deinococcus</taxon>
    </lineage>
</organism>
<dbReference type="EMBL" id="BAABRN010000001">
    <property type="protein sequence ID" value="GAA5500441.1"/>
    <property type="molecule type" value="Genomic_DNA"/>
</dbReference>
<name>A0ABP9V6W8_9DEIO</name>
<evidence type="ECO:0000313" key="2">
    <source>
        <dbReference type="Proteomes" id="UP001458946"/>
    </source>
</evidence>
<reference evidence="1 2" key="1">
    <citation type="submission" date="2024-02" db="EMBL/GenBank/DDBJ databases">
        <title>Deinococcus xinjiangensis NBRC 107630.</title>
        <authorList>
            <person name="Ichikawa N."/>
            <person name="Katano-Makiyama Y."/>
            <person name="Hidaka K."/>
        </authorList>
    </citation>
    <scope>NUCLEOTIDE SEQUENCE [LARGE SCALE GENOMIC DNA]</scope>
    <source>
        <strain evidence="1 2">NBRC 107630</strain>
    </source>
</reference>
<evidence type="ECO:0000313" key="1">
    <source>
        <dbReference type="EMBL" id="GAA5500441.1"/>
    </source>
</evidence>
<keyword evidence="2" id="KW-1185">Reference proteome</keyword>
<sequence length="266" mass="28494">MKINGASQIKANSIPLSALQEAAVAQLGSGAPQSEVYPATYATAQEVPCPFFNAGSAYPAPTDTDLAQYLNGNTPVEGQTFAAKFVASNGSLSVSVARLTRQLDGTWKAPNPDEPSTMLLPFGAIVITGQTEEERKYYVATQTTFQEIDGIGSAQKSITQTIYELTNTLQTTLDQFNEIVSSSLMIQRTRGATVVDPNNAKLNTEGEPVVFHTLALNGVQLRLDADYTVEAEGNGGLVYIIKPERVQAGDEIDLNYLTNKPKVVAT</sequence>